<name>A0AA38GS09_TAXCH</name>
<evidence type="ECO:0000313" key="2">
    <source>
        <dbReference type="Proteomes" id="UP000824469"/>
    </source>
</evidence>
<dbReference type="Proteomes" id="UP000824469">
    <property type="component" value="Unassembled WGS sequence"/>
</dbReference>
<reference evidence="1 2" key="1">
    <citation type="journal article" date="2021" name="Nat. Plants">
        <title>The Taxus genome provides insights into paclitaxel biosynthesis.</title>
        <authorList>
            <person name="Xiong X."/>
            <person name="Gou J."/>
            <person name="Liao Q."/>
            <person name="Li Y."/>
            <person name="Zhou Q."/>
            <person name="Bi G."/>
            <person name="Li C."/>
            <person name="Du R."/>
            <person name="Wang X."/>
            <person name="Sun T."/>
            <person name="Guo L."/>
            <person name="Liang H."/>
            <person name="Lu P."/>
            <person name="Wu Y."/>
            <person name="Zhang Z."/>
            <person name="Ro D.K."/>
            <person name="Shang Y."/>
            <person name="Huang S."/>
            <person name="Yan J."/>
        </authorList>
    </citation>
    <scope>NUCLEOTIDE SEQUENCE [LARGE SCALE GENOMIC DNA]</scope>
    <source>
        <strain evidence="1">Ta-2019</strain>
    </source>
</reference>
<organism evidence="1 2">
    <name type="scientific">Taxus chinensis</name>
    <name type="common">Chinese yew</name>
    <name type="synonym">Taxus wallichiana var. chinensis</name>
    <dbReference type="NCBI Taxonomy" id="29808"/>
    <lineage>
        <taxon>Eukaryota</taxon>
        <taxon>Viridiplantae</taxon>
        <taxon>Streptophyta</taxon>
        <taxon>Embryophyta</taxon>
        <taxon>Tracheophyta</taxon>
        <taxon>Spermatophyta</taxon>
        <taxon>Pinopsida</taxon>
        <taxon>Pinidae</taxon>
        <taxon>Conifers II</taxon>
        <taxon>Cupressales</taxon>
        <taxon>Taxaceae</taxon>
        <taxon>Taxus</taxon>
    </lineage>
</organism>
<proteinExistence type="predicted"/>
<dbReference type="AlphaFoldDB" id="A0AA38GS09"/>
<evidence type="ECO:0000313" key="1">
    <source>
        <dbReference type="EMBL" id="KAH9327614.1"/>
    </source>
</evidence>
<accession>A0AA38GS09</accession>
<keyword evidence="2" id="KW-1185">Reference proteome</keyword>
<gene>
    <name evidence="1" type="ORF">KI387_007792</name>
</gene>
<protein>
    <submittedName>
        <fullName evidence="1">Uncharacterized protein</fullName>
    </submittedName>
</protein>
<sequence length="97" mass="11523">MEKVSIWKLDEILSEDINNLNLNLTTWEEIRDMNPDLLLQEGVIDNVSNLFEYQKAMEFKSQVFQDLIKKLEDKHVEIVDGLSDILEEFDNINYNFQ</sequence>
<comment type="caution">
    <text evidence="1">The sequence shown here is derived from an EMBL/GenBank/DDBJ whole genome shotgun (WGS) entry which is preliminary data.</text>
</comment>
<dbReference type="EMBL" id="JAHRHJ020000002">
    <property type="protein sequence ID" value="KAH9327614.1"/>
    <property type="molecule type" value="Genomic_DNA"/>
</dbReference>